<proteinExistence type="predicted"/>
<feature type="compositionally biased region" description="Polar residues" evidence="1">
    <location>
        <begin position="215"/>
        <end position="225"/>
    </location>
</feature>
<dbReference type="OMA" id="YKNCGQL"/>
<dbReference type="RefSeq" id="XP_007551111.1">
    <property type="nucleotide sequence ID" value="XM_007551049.2"/>
</dbReference>
<feature type="compositionally biased region" description="Basic and acidic residues" evidence="1">
    <location>
        <begin position="200"/>
        <end position="210"/>
    </location>
</feature>
<evidence type="ECO:0000313" key="4">
    <source>
        <dbReference type="Proteomes" id="UP000028760"/>
    </source>
</evidence>
<dbReference type="GO" id="GO:0106300">
    <property type="term" value="P:protein-DNA covalent cross-linking repair"/>
    <property type="evidence" value="ECO:0007669"/>
    <property type="project" value="TreeGrafter"/>
</dbReference>
<dbReference type="GO" id="GO:0005657">
    <property type="term" value="C:replication fork"/>
    <property type="evidence" value="ECO:0007669"/>
    <property type="project" value="TreeGrafter"/>
</dbReference>
<feature type="region of interest" description="Disordered" evidence="1">
    <location>
        <begin position="200"/>
        <end position="306"/>
    </location>
</feature>
<dbReference type="GO" id="GO:0000421">
    <property type="term" value="C:autophagosome membrane"/>
    <property type="evidence" value="ECO:0007669"/>
    <property type="project" value="TreeGrafter"/>
</dbReference>
<dbReference type="PANTHER" id="PTHR15949:SF3">
    <property type="entry name" value="TESTIS-EXPRESSED PROTEIN 264"/>
    <property type="match status" value="1"/>
</dbReference>
<dbReference type="PANTHER" id="PTHR15949">
    <property type="entry name" value="TESTIS-EXPRESSED PROTEIN 264"/>
    <property type="match status" value="1"/>
</dbReference>
<evidence type="ECO:0000256" key="1">
    <source>
        <dbReference type="SAM" id="MobiDB-lite"/>
    </source>
</evidence>
<dbReference type="GO" id="GO:0061709">
    <property type="term" value="P:reticulophagy"/>
    <property type="evidence" value="ECO:0007669"/>
    <property type="project" value="TreeGrafter"/>
</dbReference>
<dbReference type="GO" id="GO:0005789">
    <property type="term" value="C:endoplasmic reticulum membrane"/>
    <property type="evidence" value="ECO:0007669"/>
    <property type="project" value="TreeGrafter"/>
</dbReference>
<evidence type="ECO:0000313" key="3">
    <source>
        <dbReference type="Ensembl" id="ENSPFOP00000016986.1"/>
    </source>
</evidence>
<sequence>MPDCFCLCAVLLGLLILTLAGCIFYSGLLADITVKTCCPTFNKLTFAYKFKEGAYKDSGELLKEARCIGLGLPCLGVFYEDPKKISAPLCRYAVGCILSEGENKVDEELLKQCKSSGFSVFSFPQVTHVISTSFRHTALFSTYFRVRRVYPQLERYIKERRLCAHPFLELYRDGQIQFIVPLARQGDFYVPEVRQAERRLSEQEEFHSDTDISGADSNSEYSSGSGVLLSDSRETSSVASSVRSVPVRDQGSGDNKGGSSGGAQFKEPKWEWSGGVQKGRRQHGEPKEESVEVSTEKLWGVVGEEE</sequence>
<dbReference type="eggNOG" id="ENOG502S3D1">
    <property type="taxonomic scope" value="Eukaryota"/>
</dbReference>
<dbReference type="OrthoDB" id="2140079at2759"/>
<protein>
    <submittedName>
        <fullName evidence="3">Testis expressed 264, ER-phagy receptor</fullName>
    </submittedName>
</protein>
<dbReference type="Ensembl" id="ENSPFOT00000017008.1">
    <property type="protein sequence ID" value="ENSPFOP00000016986.1"/>
    <property type="gene ID" value="ENSPFOG00000016925.1"/>
</dbReference>
<feature type="chain" id="PRO_5001834464" evidence="2">
    <location>
        <begin position="21"/>
        <end position="306"/>
    </location>
</feature>
<dbReference type="EMBL" id="AYCK01000413">
    <property type="status" value="NOT_ANNOTATED_CDS"/>
    <property type="molecule type" value="Genomic_DNA"/>
</dbReference>
<name>A0A087YG33_POEFO</name>
<dbReference type="KEGG" id="pfor:103137336"/>
<organism evidence="3 4">
    <name type="scientific">Poecilia formosa</name>
    <name type="common">Amazon molly</name>
    <name type="synonym">Limia formosa</name>
    <dbReference type="NCBI Taxonomy" id="48698"/>
    <lineage>
        <taxon>Eukaryota</taxon>
        <taxon>Metazoa</taxon>
        <taxon>Chordata</taxon>
        <taxon>Craniata</taxon>
        <taxon>Vertebrata</taxon>
        <taxon>Euteleostomi</taxon>
        <taxon>Actinopterygii</taxon>
        <taxon>Neopterygii</taxon>
        <taxon>Teleostei</taxon>
        <taxon>Neoteleostei</taxon>
        <taxon>Acanthomorphata</taxon>
        <taxon>Ovalentaria</taxon>
        <taxon>Atherinomorphae</taxon>
        <taxon>Cyprinodontiformes</taxon>
        <taxon>Poeciliidae</taxon>
        <taxon>Poeciliinae</taxon>
        <taxon>Poecilia</taxon>
    </lineage>
</organism>
<reference evidence="4" key="1">
    <citation type="submission" date="2013-10" db="EMBL/GenBank/DDBJ databases">
        <authorList>
            <person name="Schartl M."/>
            <person name="Warren W."/>
        </authorList>
    </citation>
    <scope>NUCLEOTIDE SEQUENCE [LARGE SCALE GENOMIC DNA]</scope>
    <source>
        <strain evidence="4">female</strain>
    </source>
</reference>
<dbReference type="EMBL" id="AYCK01000414">
    <property type="status" value="NOT_ANNOTATED_CDS"/>
    <property type="molecule type" value="Genomic_DNA"/>
</dbReference>
<dbReference type="GeneID" id="103137336"/>
<keyword evidence="4" id="KW-1185">Reference proteome</keyword>
<dbReference type="Proteomes" id="UP000028760">
    <property type="component" value="Unassembled WGS sequence"/>
</dbReference>
<reference evidence="3" key="3">
    <citation type="submission" date="2025-09" db="UniProtKB">
        <authorList>
            <consortium name="Ensembl"/>
        </authorList>
    </citation>
    <scope>IDENTIFICATION</scope>
</reference>
<reference evidence="3" key="2">
    <citation type="submission" date="2025-08" db="UniProtKB">
        <authorList>
            <consortium name="Ensembl"/>
        </authorList>
    </citation>
    <scope>IDENTIFICATION</scope>
</reference>
<accession>A0A087YG33</accession>
<dbReference type="AlphaFoldDB" id="A0A087YG33"/>
<feature type="compositionally biased region" description="Low complexity" evidence="1">
    <location>
        <begin position="235"/>
        <end position="248"/>
    </location>
</feature>
<evidence type="ECO:0000256" key="2">
    <source>
        <dbReference type="SAM" id="SignalP"/>
    </source>
</evidence>
<keyword evidence="2" id="KW-0732">Signal</keyword>
<feature type="signal peptide" evidence="2">
    <location>
        <begin position="1"/>
        <end position="20"/>
    </location>
</feature>
<dbReference type="GeneTree" id="ENSGT00390000016901"/>
<dbReference type="STRING" id="48698.ENSPFOP00000016986"/>
<dbReference type="GO" id="GO:0005634">
    <property type="term" value="C:nucleus"/>
    <property type="evidence" value="ECO:0007669"/>
    <property type="project" value="TreeGrafter"/>
</dbReference>